<evidence type="ECO:0000313" key="2">
    <source>
        <dbReference type="Proteomes" id="UP000886998"/>
    </source>
</evidence>
<organism evidence="1 2">
    <name type="scientific">Trichonephila inaurata madagascariensis</name>
    <dbReference type="NCBI Taxonomy" id="2747483"/>
    <lineage>
        <taxon>Eukaryota</taxon>
        <taxon>Metazoa</taxon>
        <taxon>Ecdysozoa</taxon>
        <taxon>Arthropoda</taxon>
        <taxon>Chelicerata</taxon>
        <taxon>Arachnida</taxon>
        <taxon>Araneae</taxon>
        <taxon>Araneomorphae</taxon>
        <taxon>Entelegynae</taxon>
        <taxon>Araneoidea</taxon>
        <taxon>Nephilidae</taxon>
        <taxon>Trichonephila</taxon>
        <taxon>Trichonephila inaurata</taxon>
    </lineage>
</organism>
<comment type="caution">
    <text evidence="1">The sequence shown here is derived from an EMBL/GenBank/DDBJ whole genome shotgun (WGS) entry which is preliminary data.</text>
</comment>
<dbReference type="Proteomes" id="UP000886998">
    <property type="component" value="Unassembled WGS sequence"/>
</dbReference>
<proteinExistence type="predicted"/>
<sequence length="70" mass="7877">MENQTDQEICTHLTWNSTNREKPILCVNSLHNLNSSRSSEEVATVIRGIELDARSPLPGDPFKEKPDNQA</sequence>
<protein>
    <submittedName>
        <fullName evidence="1">Uncharacterized protein</fullName>
    </submittedName>
</protein>
<reference evidence="1" key="1">
    <citation type="submission" date="2020-08" db="EMBL/GenBank/DDBJ databases">
        <title>Multicomponent nature underlies the extraordinary mechanical properties of spider dragline silk.</title>
        <authorList>
            <person name="Kono N."/>
            <person name="Nakamura H."/>
            <person name="Mori M."/>
            <person name="Yoshida Y."/>
            <person name="Ohtoshi R."/>
            <person name="Malay A.D."/>
            <person name="Moran D.A.P."/>
            <person name="Tomita M."/>
            <person name="Numata K."/>
            <person name="Arakawa K."/>
        </authorList>
    </citation>
    <scope>NUCLEOTIDE SEQUENCE</scope>
</reference>
<accession>A0A8X7CM09</accession>
<keyword evidence="2" id="KW-1185">Reference proteome</keyword>
<dbReference type="EMBL" id="BMAV01017351">
    <property type="protein sequence ID" value="GFY68932.1"/>
    <property type="molecule type" value="Genomic_DNA"/>
</dbReference>
<evidence type="ECO:0000313" key="1">
    <source>
        <dbReference type="EMBL" id="GFY68932.1"/>
    </source>
</evidence>
<gene>
    <name evidence="1" type="ORF">TNIN_497451</name>
</gene>
<dbReference type="AlphaFoldDB" id="A0A8X7CM09"/>
<name>A0A8X7CM09_9ARAC</name>